<protein>
    <submittedName>
        <fullName evidence="2">Helicase C-terminal domain-containing protein</fullName>
    </submittedName>
</protein>
<organism evidence="1 2">
    <name type="scientific">Panagrolaimus sp. PS1159</name>
    <dbReference type="NCBI Taxonomy" id="55785"/>
    <lineage>
        <taxon>Eukaryota</taxon>
        <taxon>Metazoa</taxon>
        <taxon>Ecdysozoa</taxon>
        <taxon>Nematoda</taxon>
        <taxon>Chromadorea</taxon>
        <taxon>Rhabditida</taxon>
        <taxon>Tylenchina</taxon>
        <taxon>Panagrolaimomorpha</taxon>
        <taxon>Panagrolaimoidea</taxon>
        <taxon>Panagrolaimidae</taxon>
        <taxon>Panagrolaimus</taxon>
    </lineage>
</organism>
<dbReference type="WBParaSite" id="PS1159_v2.g7900.t1">
    <property type="protein sequence ID" value="PS1159_v2.g7900.t1"/>
    <property type="gene ID" value="PS1159_v2.g7900"/>
</dbReference>
<dbReference type="Proteomes" id="UP000887580">
    <property type="component" value="Unplaced"/>
</dbReference>
<reference evidence="2" key="1">
    <citation type="submission" date="2022-11" db="UniProtKB">
        <authorList>
            <consortium name="WormBaseParasite"/>
        </authorList>
    </citation>
    <scope>IDENTIFICATION</scope>
</reference>
<name>A0AC35GRS8_9BILA</name>
<sequence>VMLKTEQFDDEAACENALQNCDLVFLTADGFNKFVKDELVLFENLKVLIVHGLDWEADKKRIVQYKDMFEYHDFPKVDERILVFFDDNYSTIAEDVLAEDNKAFIVYGAGDGSKNLRVITDQDINTELEEIFEIHATEDEKDAALVEFLKPLIEPFKIDPYTCPRTVIYVNSPKTGARIETLVRRSNLECTFVDGQRKRKDCQFMLDRFMHDRYPPILIACNLSRVLNIPQFVDVTNIIHFEVPEFCATYQMNSQLCIKGFEPKKIISYLGAADYPAYEELLAVISYLGAADYPAYEKLLAVYVRDGKNVEKLQQVLTALKPLFEQIPVEYDPYEEEEWSFNDY</sequence>
<proteinExistence type="predicted"/>
<evidence type="ECO:0000313" key="1">
    <source>
        <dbReference type="Proteomes" id="UP000887580"/>
    </source>
</evidence>
<accession>A0AC35GRS8</accession>
<evidence type="ECO:0000313" key="2">
    <source>
        <dbReference type="WBParaSite" id="PS1159_v2.g7900.t1"/>
    </source>
</evidence>